<evidence type="ECO:0000256" key="5">
    <source>
        <dbReference type="ARBA" id="ARBA00023002"/>
    </source>
</evidence>
<dbReference type="GO" id="GO:0008270">
    <property type="term" value="F:zinc ion binding"/>
    <property type="evidence" value="ECO:0007669"/>
    <property type="project" value="InterPro"/>
</dbReference>
<evidence type="ECO:0000256" key="4">
    <source>
        <dbReference type="ARBA" id="ARBA00022833"/>
    </source>
</evidence>
<accession>A0A5P1RBX3</accession>
<dbReference type="AlphaFoldDB" id="A0A5P1RBX3"/>
<comment type="similarity">
    <text evidence="2">Belongs to the DODA-type extradiol aromatic ring-opening dioxygenase family.</text>
</comment>
<evidence type="ECO:0000256" key="1">
    <source>
        <dbReference type="ARBA" id="ARBA00001947"/>
    </source>
</evidence>
<evidence type="ECO:0000259" key="6">
    <source>
        <dbReference type="Pfam" id="PF02900"/>
    </source>
</evidence>
<keyword evidence="4" id="KW-0862">Zinc</keyword>
<keyword evidence="3" id="KW-0479">Metal-binding</keyword>
<dbReference type="PANTHER" id="PTHR30096">
    <property type="entry name" value="4,5-DOPA DIOXYGENASE EXTRADIOL-LIKE PROTEIN"/>
    <property type="match status" value="1"/>
</dbReference>
<comment type="cofactor">
    <cofactor evidence="1">
        <name>Zn(2+)</name>
        <dbReference type="ChEBI" id="CHEBI:29105"/>
    </cofactor>
</comment>
<dbReference type="RefSeq" id="WP_138987374.1">
    <property type="nucleotide sequence ID" value="NZ_CP043869.1"/>
</dbReference>
<dbReference type="Gene3D" id="3.40.830.10">
    <property type="entry name" value="LigB-like"/>
    <property type="match status" value="1"/>
</dbReference>
<reference evidence="7 8" key="1">
    <citation type="journal article" date="2019" name="Biochem. Eng. J.">
        <title>Metabolic engineering of the marine bacteria Neptunomonas concharum for the production of acetoin and meso-2,3-butanediol from acetate.</title>
        <authorList>
            <person name="Li W."/>
            <person name="Pu N."/>
            <person name="Liu C.-X."/>
            <person name="Yuan Q.-P."/>
            <person name="Li Z.-J."/>
        </authorList>
    </citation>
    <scope>NUCLEOTIDE SEQUENCE [LARGE SCALE GENOMIC DNA]</scope>
    <source>
        <strain evidence="7 8">JCM17730</strain>
    </source>
</reference>
<evidence type="ECO:0000256" key="3">
    <source>
        <dbReference type="ARBA" id="ARBA00022723"/>
    </source>
</evidence>
<name>A0A5P1RBX3_9GAMM</name>
<dbReference type="InterPro" id="IPR004183">
    <property type="entry name" value="Xdiol_dOase_suB"/>
</dbReference>
<dbReference type="GO" id="GO:0016702">
    <property type="term" value="F:oxidoreductase activity, acting on single donors with incorporation of molecular oxygen, incorporation of two atoms of oxygen"/>
    <property type="evidence" value="ECO:0007669"/>
    <property type="project" value="UniProtKB-ARBA"/>
</dbReference>
<dbReference type="PIRSF" id="PIRSF006157">
    <property type="entry name" value="Doxgns_DODA"/>
    <property type="match status" value="1"/>
</dbReference>
<dbReference type="OrthoDB" id="9790889at2"/>
<keyword evidence="5" id="KW-0560">Oxidoreductase</keyword>
<dbReference type="EMBL" id="CP043869">
    <property type="protein sequence ID" value="QEQ96761.1"/>
    <property type="molecule type" value="Genomic_DNA"/>
</dbReference>
<proteinExistence type="inferred from homology"/>
<dbReference type="GO" id="GO:0008198">
    <property type="term" value="F:ferrous iron binding"/>
    <property type="evidence" value="ECO:0007669"/>
    <property type="project" value="InterPro"/>
</dbReference>
<dbReference type="PANTHER" id="PTHR30096:SF0">
    <property type="entry name" value="4,5-DOPA DIOXYGENASE EXTRADIOL-LIKE PROTEIN"/>
    <property type="match status" value="1"/>
</dbReference>
<protein>
    <submittedName>
        <fullName evidence="7">Dioxygenase</fullName>
    </submittedName>
</protein>
<feature type="domain" description="Extradiol ring-cleavage dioxygenase class III enzyme subunit B" evidence="6">
    <location>
        <begin position="31"/>
        <end position="247"/>
    </location>
</feature>
<sequence>MQPSIFVSHGAPDLLISDDSILTFFRDFGLAHPAPKAVVVVSAHWVSTTVKIASQAEYDLIYDFSGFADELYQTNYPAKGDSILANHLKSRLANLGVAVQCTFNRGLDHGAWVPLKVIYPDANVPIIAISLPDQWDNCIALGDFLGTLRKEGIMVLCSGGSVHNLRDLNRQGVTEAWAKTFTQHLTTAVEHGGTQKLQELMTAEPLLFRAHPTLEHLTPLLVAAAAGQGCPGRLVYDSYTYGNLGMACYQF</sequence>
<gene>
    <name evidence="7" type="ORF">F0U83_08545</name>
</gene>
<evidence type="ECO:0000313" key="8">
    <source>
        <dbReference type="Proteomes" id="UP000324760"/>
    </source>
</evidence>
<dbReference type="SUPFAM" id="SSF53213">
    <property type="entry name" value="LigB-like"/>
    <property type="match status" value="1"/>
</dbReference>
<keyword evidence="8" id="KW-1185">Reference proteome</keyword>
<dbReference type="CDD" id="cd07363">
    <property type="entry name" value="45_DOPA_Dioxygenase"/>
    <property type="match status" value="1"/>
</dbReference>
<organism evidence="7 8">
    <name type="scientific">Neptunomonas concharum</name>
    <dbReference type="NCBI Taxonomy" id="1031538"/>
    <lineage>
        <taxon>Bacteria</taxon>
        <taxon>Pseudomonadati</taxon>
        <taxon>Pseudomonadota</taxon>
        <taxon>Gammaproteobacteria</taxon>
        <taxon>Oceanospirillales</taxon>
        <taxon>Oceanospirillaceae</taxon>
        <taxon>Neptunomonas</taxon>
    </lineage>
</organism>
<evidence type="ECO:0000313" key="7">
    <source>
        <dbReference type="EMBL" id="QEQ96761.1"/>
    </source>
</evidence>
<evidence type="ECO:0000256" key="2">
    <source>
        <dbReference type="ARBA" id="ARBA00007581"/>
    </source>
</evidence>
<dbReference type="Proteomes" id="UP000324760">
    <property type="component" value="Chromosome"/>
</dbReference>
<dbReference type="InterPro" id="IPR014436">
    <property type="entry name" value="Extradiol_dOase_DODA"/>
</dbReference>
<keyword evidence="7" id="KW-0223">Dioxygenase</keyword>
<dbReference type="KEGG" id="ncu:F0U83_08545"/>
<dbReference type="Pfam" id="PF02900">
    <property type="entry name" value="LigB"/>
    <property type="match status" value="1"/>
</dbReference>